<proteinExistence type="predicted"/>
<accession>A4WVT2</accession>
<dbReference type="KEGG" id="rsq:Rsph17025_2608"/>
<sequence length="198" mass="22073">MKILQAMATETSGYPCQINHFSVVQAGLDTLGRKDQNLARKGAVGLLLKRLDQRDSSLNSGSAVQITDTRKIGCSGSRPRGMSSILTHDVRDEYVRDLRTQHGYRHFQQRASQGHELRSFGERTAKPTGVRVVEQNAQHAVAQLWLDRIDVLAGPLRYLEAERQDHHGGYALLLHDRHDELVVQLDVVRLFGGIDGTG</sequence>
<dbReference type="EMBL" id="CP000661">
    <property type="protein sequence ID" value="ABP71496.1"/>
    <property type="molecule type" value="Genomic_DNA"/>
</dbReference>
<evidence type="ECO:0000313" key="1">
    <source>
        <dbReference type="EMBL" id="ABP71496.1"/>
    </source>
</evidence>
<name>A4WVT2_CERS5</name>
<reference evidence="1" key="1">
    <citation type="submission" date="2007-04" db="EMBL/GenBank/DDBJ databases">
        <title>Complete sequence of chromosome of Rhodobacter sphaeroides ATCC 17025.</title>
        <authorList>
            <consortium name="US DOE Joint Genome Institute"/>
            <person name="Copeland A."/>
            <person name="Lucas S."/>
            <person name="Lapidus A."/>
            <person name="Barry K."/>
            <person name="Detter J.C."/>
            <person name="Glavina del Rio T."/>
            <person name="Hammon N."/>
            <person name="Israni S."/>
            <person name="Dalin E."/>
            <person name="Tice H."/>
            <person name="Pitluck S."/>
            <person name="Chertkov O."/>
            <person name="Brettin T."/>
            <person name="Bruce D."/>
            <person name="Han C."/>
            <person name="Schmutz J."/>
            <person name="Larimer F."/>
            <person name="Land M."/>
            <person name="Hauser L."/>
            <person name="Kyrpides N."/>
            <person name="Kim E."/>
            <person name="Richardson P."/>
            <person name="Mackenzie C."/>
            <person name="Choudhary M."/>
            <person name="Donohue T.J."/>
            <person name="Kaplan S."/>
        </authorList>
    </citation>
    <scope>NUCLEOTIDE SEQUENCE [LARGE SCALE GENOMIC DNA]</scope>
    <source>
        <strain evidence="1">ATCC 17025</strain>
    </source>
</reference>
<dbReference type="AlphaFoldDB" id="A4WVT2"/>
<gene>
    <name evidence="1" type="ordered locus">Rsph17025_2608</name>
</gene>
<dbReference type="HOGENOM" id="CLU_1377226_0_0_5"/>
<protein>
    <submittedName>
        <fullName evidence="1">Uncharacterized protein</fullName>
    </submittedName>
</protein>
<organism evidence="1">
    <name type="scientific">Cereibacter sphaeroides (strain ATCC 17025 / ATH 2.4.3)</name>
    <name type="common">Rhodobacter sphaeroides</name>
    <dbReference type="NCBI Taxonomy" id="349102"/>
    <lineage>
        <taxon>Bacteria</taxon>
        <taxon>Pseudomonadati</taxon>
        <taxon>Pseudomonadota</taxon>
        <taxon>Alphaproteobacteria</taxon>
        <taxon>Rhodobacterales</taxon>
        <taxon>Paracoccaceae</taxon>
        <taxon>Cereibacter</taxon>
    </lineage>
</organism>